<gene>
    <name evidence="3" type="primary">LOC113998095</name>
</gene>
<proteinExistence type="predicted"/>
<feature type="compositionally biased region" description="Basic residues" evidence="1">
    <location>
        <begin position="499"/>
        <end position="510"/>
    </location>
</feature>
<feature type="region of interest" description="Disordered" evidence="1">
    <location>
        <begin position="369"/>
        <end position="393"/>
    </location>
</feature>
<sequence>MDPKLLDLPLAVKIPVFPGSKPVLCRAKLGEKLHRPFPYFTLDDPYNHHLTIQYNCLHDPLLRDYHHRKDVLKLLRRQGFVTRDNNVVCTLKEFNEYRQYLTRHRDRSEQMLMRKEGRTRPPPAKSKHGPKGPRTTNTSLQAEQRLKAQKPSCPPQPKNRTTPLKSGQIYSRAGLGQEGAKKSTRAQSQRKPDAAASGLFEQSTEAQKLEELAETVVQKVLERLKVTGDKRVSCLRRIAQAIRGRFFGSCMRVELSDSSVDHREEMEAVAKELVATVLEILGERLASSTSKAPEPGAAARQKEQPVDGGATQAGESKENEIATLDIASAQSSLDKLTREVVESVHCTLQSFVASQFEQDSTCEHTEILELPGGNDSNRELQPGASEQQNLEASTGVKLPALEPQQRVKGTGRAKTVEPEDLATVEENLEKKMNLESTALADSLDIRSMADRIVDSVLERMNEPEAALTTQQDCKGPVANPRISRQPVPPAGPKPPARAGARHRAVHPQPI</sequence>
<feature type="compositionally biased region" description="Polar residues" evidence="1">
    <location>
        <begin position="158"/>
        <end position="169"/>
    </location>
</feature>
<dbReference type="PANTHER" id="PTHR47315">
    <property type="entry name" value="FIBROUS SHEATH INTERACTING PROTEIN 2"/>
    <property type="match status" value="1"/>
</dbReference>
<evidence type="ECO:0000256" key="1">
    <source>
        <dbReference type="SAM" id="MobiDB-lite"/>
    </source>
</evidence>
<feature type="region of interest" description="Disordered" evidence="1">
    <location>
        <begin position="286"/>
        <end position="319"/>
    </location>
</feature>
<feature type="region of interest" description="Disordered" evidence="1">
    <location>
        <begin position="105"/>
        <end position="198"/>
    </location>
</feature>
<dbReference type="AlphaFoldDB" id="A0A7R5KPZ3"/>
<evidence type="ECO:0000313" key="3">
    <source>
        <dbReference type="RefSeq" id="XP_039243376.1"/>
    </source>
</evidence>
<protein>
    <submittedName>
        <fullName evidence="3">Uncharacterized protein LOC113998095 isoform X1</fullName>
    </submittedName>
</protein>
<feature type="compositionally biased region" description="Basic and acidic residues" evidence="1">
    <location>
        <begin position="106"/>
        <end position="119"/>
    </location>
</feature>
<dbReference type="GeneID" id="113998095"/>
<evidence type="ECO:0000313" key="2">
    <source>
        <dbReference type="Proteomes" id="UP000504627"/>
    </source>
</evidence>
<reference evidence="3" key="1">
    <citation type="submission" date="2025-08" db="UniProtKB">
        <authorList>
            <consortium name="RefSeq"/>
        </authorList>
    </citation>
    <scope>IDENTIFICATION</scope>
    <source>
        <tissue evidence="3">Muscle</tissue>
    </source>
</reference>
<accession>A0A7R5KPZ3</accession>
<keyword evidence="2" id="KW-1185">Reference proteome</keyword>
<dbReference type="RefSeq" id="XP_039243376.1">
    <property type="nucleotide sequence ID" value="XM_039387442.1"/>
</dbReference>
<organism evidence="2 3">
    <name type="scientific">Pipra filicauda</name>
    <name type="common">Wire-tailed manakin</name>
    <dbReference type="NCBI Taxonomy" id="649802"/>
    <lineage>
        <taxon>Eukaryota</taxon>
        <taxon>Metazoa</taxon>
        <taxon>Chordata</taxon>
        <taxon>Craniata</taxon>
        <taxon>Vertebrata</taxon>
        <taxon>Euteleostomi</taxon>
        <taxon>Archelosauria</taxon>
        <taxon>Archosauria</taxon>
        <taxon>Dinosauria</taxon>
        <taxon>Saurischia</taxon>
        <taxon>Theropoda</taxon>
        <taxon>Coelurosauria</taxon>
        <taxon>Aves</taxon>
        <taxon>Neognathae</taxon>
        <taxon>Neoaves</taxon>
        <taxon>Telluraves</taxon>
        <taxon>Australaves</taxon>
        <taxon>Passeriformes</taxon>
        <taxon>Pipridae</taxon>
        <taxon>Pipra</taxon>
    </lineage>
</organism>
<feature type="compositionally biased region" description="Pro residues" evidence="1">
    <location>
        <begin position="486"/>
        <end position="495"/>
    </location>
</feature>
<dbReference type="Proteomes" id="UP000504627">
    <property type="component" value="Unplaced"/>
</dbReference>
<dbReference type="InterPro" id="IPR038891">
    <property type="entry name" value="FSIP2"/>
</dbReference>
<feature type="region of interest" description="Disordered" evidence="1">
    <location>
        <begin position="462"/>
        <end position="510"/>
    </location>
</feature>
<dbReference type="PANTHER" id="PTHR47315:SF3">
    <property type="entry name" value="FIBROUS SHEATH-INTERACTING PROTEIN 2-LIKE"/>
    <property type="match status" value="1"/>
</dbReference>
<name>A0A7R5KPZ3_9PASS</name>
<dbReference type="InParanoid" id="A0A7R5KPZ3"/>